<feature type="region of interest" description="Disordered" evidence="2">
    <location>
        <begin position="1"/>
        <end position="26"/>
    </location>
</feature>
<feature type="transmembrane region" description="Helical" evidence="3">
    <location>
        <begin position="43"/>
        <end position="64"/>
    </location>
</feature>
<dbReference type="Proteomes" id="UP000800303">
    <property type="component" value="Unassembled WGS sequence"/>
</dbReference>
<accession>A0ABX0F1Y4</accession>
<comment type="caution">
    <text evidence="4">The sequence shown here is derived from an EMBL/GenBank/DDBJ whole genome shotgun (WGS) entry which is preliminary data.</text>
</comment>
<keyword evidence="5" id="KW-1185">Reference proteome</keyword>
<organism evidence="4 5">
    <name type="scientific">Saccharibacillus alkalitolerans</name>
    <dbReference type="NCBI Taxonomy" id="2705290"/>
    <lineage>
        <taxon>Bacteria</taxon>
        <taxon>Bacillati</taxon>
        <taxon>Bacillota</taxon>
        <taxon>Bacilli</taxon>
        <taxon>Bacillales</taxon>
        <taxon>Paenibacillaceae</taxon>
        <taxon>Saccharibacillus</taxon>
    </lineage>
</organism>
<gene>
    <name evidence="4" type="ORF">GYN08_01000</name>
</gene>
<keyword evidence="3" id="KW-1133">Transmembrane helix</keyword>
<proteinExistence type="predicted"/>
<keyword evidence="3" id="KW-0472">Membrane</keyword>
<keyword evidence="1" id="KW-0175">Coiled coil</keyword>
<evidence type="ECO:0000256" key="1">
    <source>
        <dbReference type="SAM" id="Coils"/>
    </source>
</evidence>
<keyword evidence="3" id="KW-0812">Transmembrane</keyword>
<evidence type="ECO:0008006" key="6">
    <source>
        <dbReference type="Google" id="ProtNLM"/>
    </source>
</evidence>
<feature type="coiled-coil region" evidence="1">
    <location>
        <begin position="73"/>
        <end position="100"/>
    </location>
</feature>
<name>A0ABX0F1Y4_9BACL</name>
<protein>
    <recommendedName>
        <fullName evidence="6">Cell division protein FtsL</fullName>
    </recommendedName>
</protein>
<sequence length="137" mass="15486">MAQTRGNLAIREQEKRQNSTSQQYRQKTTVVTRRAELPAREKLLYLASVLVAVALCSIVAWRYVHIYDLNHKIASAQSETNQINKNIAQAERDKQELRQSIVPTALSLGLVQATEHEPIFVERKTGEEKQSAADKGN</sequence>
<evidence type="ECO:0000256" key="3">
    <source>
        <dbReference type="SAM" id="Phobius"/>
    </source>
</evidence>
<dbReference type="EMBL" id="JAAFGS010000001">
    <property type="protein sequence ID" value="NGZ73875.1"/>
    <property type="molecule type" value="Genomic_DNA"/>
</dbReference>
<evidence type="ECO:0000256" key="2">
    <source>
        <dbReference type="SAM" id="MobiDB-lite"/>
    </source>
</evidence>
<evidence type="ECO:0000313" key="4">
    <source>
        <dbReference type="EMBL" id="NGZ73875.1"/>
    </source>
</evidence>
<dbReference type="RefSeq" id="WP_166271653.1">
    <property type="nucleotide sequence ID" value="NZ_JAAFGS010000001.1"/>
</dbReference>
<evidence type="ECO:0000313" key="5">
    <source>
        <dbReference type="Proteomes" id="UP000800303"/>
    </source>
</evidence>
<reference evidence="4 5" key="1">
    <citation type="submission" date="2020-01" db="EMBL/GenBank/DDBJ databases">
        <title>Polyphasic characterisation and genomic insights into a novel alkali tolerant bacterium VR-M41.</title>
        <authorList>
            <person name="Vemuluri V.R."/>
        </authorList>
    </citation>
    <scope>NUCLEOTIDE SEQUENCE [LARGE SCALE GENOMIC DNA]</scope>
    <source>
        <strain evidence="4 5">VR-M41</strain>
    </source>
</reference>